<proteinExistence type="predicted"/>
<evidence type="ECO:0000313" key="2">
    <source>
        <dbReference type="EMBL" id="ORX62837.1"/>
    </source>
</evidence>
<feature type="compositionally biased region" description="Low complexity" evidence="1">
    <location>
        <begin position="143"/>
        <end position="157"/>
    </location>
</feature>
<feature type="region of interest" description="Disordered" evidence="1">
    <location>
        <begin position="126"/>
        <end position="163"/>
    </location>
</feature>
<protein>
    <submittedName>
        <fullName evidence="2">Uncharacterized protein</fullName>
    </submittedName>
</protein>
<evidence type="ECO:0000256" key="1">
    <source>
        <dbReference type="SAM" id="MobiDB-lite"/>
    </source>
</evidence>
<dbReference type="AlphaFoldDB" id="A0A1X2GXN1"/>
<evidence type="ECO:0000313" key="3">
    <source>
        <dbReference type="Proteomes" id="UP000242146"/>
    </source>
</evidence>
<sequence length="163" mass="17891">DAILSTLVQRRFGQSLGFGEIKPDDDSTTNHSLCIDTLKLAVLSRNSVLNRGHPILTFQANGCQLVFYMTQMIHRHFFTTTEIGRVTMPEAFHSFMTLTNLSTLLRVTHMFWHCCYQADASPSETTSASTSSPVKATPTNALSQTGSDTSTSSHSASPHIVIL</sequence>
<organism evidence="2 3">
    <name type="scientific">Hesseltinella vesiculosa</name>
    <dbReference type="NCBI Taxonomy" id="101127"/>
    <lineage>
        <taxon>Eukaryota</taxon>
        <taxon>Fungi</taxon>
        <taxon>Fungi incertae sedis</taxon>
        <taxon>Mucoromycota</taxon>
        <taxon>Mucoromycotina</taxon>
        <taxon>Mucoromycetes</taxon>
        <taxon>Mucorales</taxon>
        <taxon>Cunninghamellaceae</taxon>
        <taxon>Hesseltinella</taxon>
    </lineage>
</organism>
<reference evidence="2 3" key="1">
    <citation type="submission" date="2016-07" db="EMBL/GenBank/DDBJ databases">
        <title>Pervasive Adenine N6-methylation of Active Genes in Fungi.</title>
        <authorList>
            <consortium name="DOE Joint Genome Institute"/>
            <person name="Mondo S.J."/>
            <person name="Dannebaum R.O."/>
            <person name="Kuo R.C."/>
            <person name="Labutti K."/>
            <person name="Haridas S."/>
            <person name="Kuo A."/>
            <person name="Salamov A."/>
            <person name="Ahrendt S.R."/>
            <person name="Lipzen A."/>
            <person name="Sullivan W."/>
            <person name="Andreopoulos W.B."/>
            <person name="Clum A."/>
            <person name="Lindquist E."/>
            <person name="Daum C."/>
            <person name="Ramamoorthy G.K."/>
            <person name="Gryganskyi A."/>
            <person name="Culley D."/>
            <person name="Magnuson J.K."/>
            <person name="James T.Y."/>
            <person name="O'Malley M.A."/>
            <person name="Stajich J.E."/>
            <person name="Spatafora J.W."/>
            <person name="Visel A."/>
            <person name="Grigoriev I.V."/>
        </authorList>
    </citation>
    <scope>NUCLEOTIDE SEQUENCE [LARGE SCALE GENOMIC DNA]</scope>
    <source>
        <strain evidence="2 3">NRRL 3301</strain>
    </source>
</reference>
<name>A0A1X2GXN1_9FUNG</name>
<keyword evidence="3" id="KW-1185">Reference proteome</keyword>
<comment type="caution">
    <text evidence="2">The sequence shown here is derived from an EMBL/GenBank/DDBJ whole genome shotgun (WGS) entry which is preliminary data.</text>
</comment>
<dbReference type="Proteomes" id="UP000242146">
    <property type="component" value="Unassembled WGS sequence"/>
</dbReference>
<dbReference type="OrthoDB" id="2230856at2759"/>
<gene>
    <name evidence="2" type="ORF">DM01DRAFT_259939</name>
</gene>
<dbReference type="STRING" id="101127.A0A1X2GXN1"/>
<dbReference type="EMBL" id="MCGT01000001">
    <property type="protein sequence ID" value="ORX62837.1"/>
    <property type="molecule type" value="Genomic_DNA"/>
</dbReference>
<feature type="non-terminal residue" evidence="2">
    <location>
        <position position="1"/>
    </location>
</feature>
<accession>A0A1X2GXN1</accession>